<keyword evidence="2" id="KW-1185">Reference proteome</keyword>
<accession>A0A1H9DMZ1</accession>
<dbReference type="RefSeq" id="WP_218140104.1">
    <property type="nucleotide sequence ID" value="NZ_FOFS01000004.1"/>
</dbReference>
<protein>
    <submittedName>
        <fullName evidence="1">Uncharacterized protein</fullName>
    </submittedName>
</protein>
<proteinExistence type="predicted"/>
<dbReference type="Proteomes" id="UP000199233">
    <property type="component" value="Unassembled WGS sequence"/>
</dbReference>
<dbReference type="AlphaFoldDB" id="A0A1H9DMZ1"/>
<sequence>MNPRPEPATVPAASRAATLLQDADFHDAWRISSARTERSALAHFIAAMRTTPPWV</sequence>
<dbReference type="STRING" id="489703.SAMN04488038_104101"/>
<reference evidence="1 2" key="1">
    <citation type="submission" date="2016-10" db="EMBL/GenBank/DDBJ databases">
        <authorList>
            <person name="de Groot N.N."/>
        </authorList>
    </citation>
    <scope>NUCLEOTIDE SEQUENCE [LARGE SCALE GENOMIC DNA]</scope>
    <source>
        <strain evidence="1 2">DSM 25927</strain>
    </source>
</reference>
<organism evidence="1 2">
    <name type="scientific">Solimonas aquatica</name>
    <dbReference type="NCBI Taxonomy" id="489703"/>
    <lineage>
        <taxon>Bacteria</taxon>
        <taxon>Pseudomonadati</taxon>
        <taxon>Pseudomonadota</taxon>
        <taxon>Gammaproteobacteria</taxon>
        <taxon>Nevskiales</taxon>
        <taxon>Nevskiaceae</taxon>
        <taxon>Solimonas</taxon>
    </lineage>
</organism>
<dbReference type="EMBL" id="FOFS01000004">
    <property type="protein sequence ID" value="SEQ14854.1"/>
    <property type="molecule type" value="Genomic_DNA"/>
</dbReference>
<name>A0A1H9DMZ1_9GAMM</name>
<evidence type="ECO:0000313" key="2">
    <source>
        <dbReference type="Proteomes" id="UP000199233"/>
    </source>
</evidence>
<gene>
    <name evidence="1" type="ORF">SAMN04488038_104101</name>
</gene>
<evidence type="ECO:0000313" key="1">
    <source>
        <dbReference type="EMBL" id="SEQ14854.1"/>
    </source>
</evidence>